<dbReference type="OrthoDB" id="5818554at2759"/>
<feature type="signal peptide" evidence="11">
    <location>
        <begin position="1"/>
        <end position="18"/>
    </location>
</feature>
<keyword evidence="4 10" id="KW-0378">Hydrolase</keyword>
<dbReference type="EC" id="3.1.3.1" evidence="2 10"/>
<comment type="similarity">
    <text evidence="1 9">Belongs to the alkaline phosphatase family.</text>
</comment>
<comment type="cofactor">
    <cofactor evidence="8">
        <name>Zn(2+)</name>
        <dbReference type="ChEBI" id="CHEBI:29105"/>
    </cofactor>
    <text evidence="8">Binds 2 Zn(2+) ions.</text>
</comment>
<dbReference type="GO" id="GO:0046872">
    <property type="term" value="F:metal ion binding"/>
    <property type="evidence" value="ECO:0007669"/>
    <property type="project" value="UniProtKB-KW"/>
</dbReference>
<feature type="binding site" evidence="8">
    <location>
        <position position="332"/>
    </location>
    <ligand>
        <name>Mg(2+)</name>
        <dbReference type="ChEBI" id="CHEBI:18420"/>
    </ligand>
</feature>
<feature type="binding site" evidence="8">
    <location>
        <position position="379"/>
    </location>
    <ligand>
        <name>Zn(2+)</name>
        <dbReference type="ChEBI" id="CHEBI:29105"/>
        <label>2</label>
    </ligand>
</feature>
<feature type="active site" description="Phosphoserine intermediate" evidence="7">
    <location>
        <position position="114"/>
    </location>
</feature>
<evidence type="ECO:0000256" key="2">
    <source>
        <dbReference type="ARBA" id="ARBA00012647"/>
    </source>
</evidence>
<comment type="caution">
    <text evidence="12">The sequence shown here is derived from an EMBL/GenBank/DDBJ whole genome shotgun (WGS) entry which is preliminary data.</text>
</comment>
<feature type="chain" id="PRO_5035736616" description="Alkaline phosphatase" evidence="11">
    <location>
        <begin position="19"/>
        <end position="501"/>
    </location>
</feature>
<dbReference type="Gene3D" id="3.40.720.10">
    <property type="entry name" value="Alkaline Phosphatase, subunit A"/>
    <property type="match status" value="1"/>
</dbReference>
<evidence type="ECO:0000313" key="13">
    <source>
        <dbReference type="Proteomes" id="UP000494165"/>
    </source>
</evidence>
<feature type="binding site" evidence="8">
    <location>
        <position position="179"/>
    </location>
    <ligand>
        <name>Mg(2+)</name>
        <dbReference type="ChEBI" id="CHEBI:18420"/>
    </ligand>
</feature>
<dbReference type="SMART" id="SM00098">
    <property type="entry name" value="alkPPc"/>
    <property type="match status" value="1"/>
</dbReference>
<evidence type="ECO:0000256" key="4">
    <source>
        <dbReference type="ARBA" id="ARBA00022801"/>
    </source>
</evidence>
<keyword evidence="6 8" id="KW-0460">Magnesium</keyword>
<comment type="cofactor">
    <cofactor evidence="8">
        <name>Mg(2+)</name>
        <dbReference type="ChEBI" id="CHEBI:18420"/>
    </cofactor>
    <text evidence="8">Binds 1 Mg(2+) ion.</text>
</comment>
<dbReference type="EMBL" id="CADEPI010000042">
    <property type="protein sequence ID" value="CAB3369092.1"/>
    <property type="molecule type" value="Genomic_DNA"/>
</dbReference>
<dbReference type="InterPro" id="IPR017850">
    <property type="entry name" value="Alkaline_phosphatase_core_sf"/>
</dbReference>
<dbReference type="SUPFAM" id="SSF53649">
    <property type="entry name" value="Alkaline phosphatase-like"/>
    <property type="match status" value="1"/>
</dbReference>
<feature type="binding site" evidence="8">
    <location>
        <position position="337"/>
    </location>
    <ligand>
        <name>Zn(2+)</name>
        <dbReference type="ChEBI" id="CHEBI:29105"/>
        <label>2</label>
    </ligand>
</feature>
<dbReference type="GO" id="GO:0004035">
    <property type="term" value="F:alkaline phosphatase activity"/>
    <property type="evidence" value="ECO:0007669"/>
    <property type="project" value="UniProtKB-EC"/>
</dbReference>
<proteinExistence type="inferred from homology"/>
<organism evidence="12 13">
    <name type="scientific">Cloeon dipterum</name>
    <dbReference type="NCBI Taxonomy" id="197152"/>
    <lineage>
        <taxon>Eukaryota</taxon>
        <taxon>Metazoa</taxon>
        <taxon>Ecdysozoa</taxon>
        <taxon>Arthropoda</taxon>
        <taxon>Hexapoda</taxon>
        <taxon>Insecta</taxon>
        <taxon>Pterygota</taxon>
        <taxon>Palaeoptera</taxon>
        <taxon>Ephemeroptera</taxon>
        <taxon>Pisciforma</taxon>
        <taxon>Baetidae</taxon>
        <taxon>Cloeon</taxon>
    </lineage>
</organism>
<dbReference type="PANTHER" id="PTHR11596">
    <property type="entry name" value="ALKALINE PHOSPHATASE"/>
    <property type="match status" value="1"/>
</dbReference>
<evidence type="ECO:0000256" key="10">
    <source>
        <dbReference type="RuleBase" id="RU003947"/>
    </source>
</evidence>
<evidence type="ECO:0000256" key="6">
    <source>
        <dbReference type="ARBA" id="ARBA00022842"/>
    </source>
</evidence>
<sequence>MRALETVAACVLLLQATAVCKYLEVVQIEDKNYWYELGKSRLQNQLKKTMNFNRAKNAIFFVGDGMGLTTVTASRIYKGQLNGETGEENYHAFDLFPDIGLVKTYNTDKQVPDSAGTATAMFCGVKTKYYTAGIDSTLPTGECDPELYEAAKVDSLLKWAQDAGKRTGLVTTTRITHATPSAAYAHIAERNWECDGKIPSEYQGCMKDIARQLVEESPGKDINVVFGGGQKQLGFATGDDDSCERTDGLNLTEIWENDRKAEGVSHRFVINRGQMEELSTEDKVLGLFGLGHMAYDLERDTGADGPPSIVNMTVKAIQMLQRGENGFMLIVEGGRIDHAHHDNFAKLALSEAIRFEEAISAALAMTSRDDTLIVVTADHSHSLTMNGYPNRGNDILGFAHDEPDKPIYETLTYANGPGYNVHRKNGSIDSDEYLWNDPTLMEDRDETRYMHFAPIYEETETHGGEDVAVYAIGGAIIKRKEKNNYKIFVFRPSISLVQRSF</sequence>
<protein>
    <recommendedName>
        <fullName evidence="2 10">Alkaline phosphatase</fullName>
        <ecNumber evidence="2 10">3.1.3.1</ecNumber>
    </recommendedName>
</protein>
<evidence type="ECO:0000256" key="11">
    <source>
        <dbReference type="SAM" id="SignalP"/>
    </source>
</evidence>
<dbReference type="InterPro" id="IPR001952">
    <property type="entry name" value="Alkaline_phosphatase"/>
</dbReference>
<feature type="binding site" evidence="8">
    <location>
        <position position="378"/>
    </location>
    <ligand>
        <name>Zn(2+)</name>
        <dbReference type="ChEBI" id="CHEBI:29105"/>
        <label>2</label>
    </ligand>
</feature>
<dbReference type="PRINTS" id="PR00113">
    <property type="entry name" value="ALKPHPHTASE"/>
</dbReference>
<accession>A0A8S1CL74</accession>
<feature type="binding site" evidence="8">
    <location>
        <position position="177"/>
    </location>
    <ligand>
        <name>Mg(2+)</name>
        <dbReference type="ChEBI" id="CHEBI:18420"/>
    </ligand>
</feature>
<keyword evidence="5 8" id="KW-0862">Zinc</keyword>
<dbReference type="CDD" id="cd16012">
    <property type="entry name" value="ALP"/>
    <property type="match status" value="1"/>
</dbReference>
<evidence type="ECO:0000256" key="7">
    <source>
        <dbReference type="PIRSR" id="PIRSR601952-1"/>
    </source>
</evidence>
<feature type="binding site" evidence="8">
    <location>
        <position position="462"/>
    </location>
    <ligand>
        <name>Zn(2+)</name>
        <dbReference type="ChEBI" id="CHEBI:29105"/>
        <label>2</label>
    </ligand>
</feature>
<gene>
    <name evidence="12" type="ORF">CLODIP_2_CD02567</name>
</gene>
<feature type="binding site" evidence="8">
    <location>
        <position position="64"/>
    </location>
    <ligand>
        <name>Mg(2+)</name>
        <dbReference type="ChEBI" id="CHEBI:18420"/>
    </ligand>
</feature>
<dbReference type="AlphaFoldDB" id="A0A8S1CL74"/>
<feature type="binding site" evidence="8">
    <location>
        <position position="341"/>
    </location>
    <ligand>
        <name>Zn(2+)</name>
        <dbReference type="ChEBI" id="CHEBI:29105"/>
        <label>2</label>
    </ligand>
</feature>
<dbReference type="Pfam" id="PF00245">
    <property type="entry name" value="Alk_phosphatase"/>
    <property type="match status" value="1"/>
</dbReference>
<name>A0A8S1CL74_9INSE</name>
<evidence type="ECO:0000313" key="12">
    <source>
        <dbReference type="EMBL" id="CAB3369092.1"/>
    </source>
</evidence>
<keyword evidence="13" id="KW-1185">Reference proteome</keyword>
<evidence type="ECO:0000256" key="8">
    <source>
        <dbReference type="PIRSR" id="PIRSR601952-2"/>
    </source>
</evidence>
<evidence type="ECO:0000256" key="5">
    <source>
        <dbReference type="ARBA" id="ARBA00022833"/>
    </source>
</evidence>
<reference evidence="12 13" key="1">
    <citation type="submission" date="2020-04" db="EMBL/GenBank/DDBJ databases">
        <authorList>
            <person name="Alioto T."/>
            <person name="Alioto T."/>
            <person name="Gomez Garrido J."/>
        </authorList>
    </citation>
    <scope>NUCLEOTIDE SEQUENCE [LARGE SCALE GENOMIC DNA]</scope>
</reference>
<dbReference type="InterPro" id="IPR018299">
    <property type="entry name" value="Alkaline_phosphatase_AS"/>
</dbReference>
<evidence type="ECO:0000256" key="3">
    <source>
        <dbReference type="ARBA" id="ARBA00022723"/>
    </source>
</evidence>
<dbReference type="PROSITE" id="PS00123">
    <property type="entry name" value="ALKALINE_PHOSPHATASE"/>
    <property type="match status" value="1"/>
</dbReference>
<evidence type="ECO:0000256" key="9">
    <source>
        <dbReference type="RuleBase" id="RU003946"/>
    </source>
</evidence>
<keyword evidence="3 8" id="KW-0479">Metal-binding</keyword>
<keyword evidence="11" id="KW-0732">Signal</keyword>
<feature type="binding site" evidence="8">
    <location>
        <position position="64"/>
    </location>
    <ligand>
        <name>Zn(2+)</name>
        <dbReference type="ChEBI" id="CHEBI:29105"/>
        <label>2</label>
    </ligand>
</feature>
<comment type="catalytic activity">
    <reaction evidence="10">
        <text>a phosphate monoester + H2O = an alcohol + phosphate</text>
        <dbReference type="Rhea" id="RHEA:15017"/>
        <dbReference type="ChEBI" id="CHEBI:15377"/>
        <dbReference type="ChEBI" id="CHEBI:30879"/>
        <dbReference type="ChEBI" id="CHEBI:43474"/>
        <dbReference type="ChEBI" id="CHEBI:67140"/>
        <dbReference type="EC" id="3.1.3.1"/>
    </reaction>
</comment>
<dbReference type="Proteomes" id="UP000494165">
    <property type="component" value="Unassembled WGS sequence"/>
</dbReference>
<dbReference type="PANTHER" id="PTHR11596:SF83">
    <property type="entry name" value="ALKALINE PHOSPHATASE 4"/>
    <property type="match status" value="1"/>
</dbReference>
<evidence type="ECO:0000256" key="1">
    <source>
        <dbReference type="ARBA" id="ARBA00005984"/>
    </source>
</evidence>